<reference evidence="3 4" key="1">
    <citation type="submission" date="2023-08" db="EMBL/GenBank/DDBJ databases">
        <title>Annotated Genome Sequence of Vanrija albida AlHP1.</title>
        <authorList>
            <person name="Herzog R."/>
        </authorList>
    </citation>
    <scope>NUCLEOTIDE SEQUENCE [LARGE SCALE GENOMIC DNA]</scope>
    <source>
        <strain evidence="3 4">AlHP1</strain>
    </source>
</reference>
<dbReference type="RefSeq" id="XP_069205308.1">
    <property type="nucleotide sequence ID" value="XM_069357371.1"/>
</dbReference>
<accession>A0ABR3PSE9</accession>
<organism evidence="3 4">
    <name type="scientific">Vanrija albida</name>
    <dbReference type="NCBI Taxonomy" id="181172"/>
    <lineage>
        <taxon>Eukaryota</taxon>
        <taxon>Fungi</taxon>
        <taxon>Dikarya</taxon>
        <taxon>Basidiomycota</taxon>
        <taxon>Agaricomycotina</taxon>
        <taxon>Tremellomycetes</taxon>
        <taxon>Trichosporonales</taxon>
        <taxon>Trichosporonaceae</taxon>
        <taxon>Vanrija</taxon>
    </lineage>
</organism>
<dbReference type="Proteomes" id="UP001565368">
    <property type="component" value="Unassembled WGS sequence"/>
</dbReference>
<sequence>MRAAAFLLLALPLAAASPLHARQEDSSSSRSRAKSKSSSEAASSTSDVPTASVTTASATESSAWAKSQPTPSAAGSTRPPELVTTAAVPSRTSGAHAAASAGPLHDPAVIWPGVADWWVINAEKLVVGLNASSGIVPGATPPLIDIHLDNPDTALLNATLRINPGPISVLALPFYYAAEIDLVSRLKPGTGYTITVNGTGLSPQDFAATSQPFEIKPKGSRIITPPGIGSSLYSSTAPRAVPPLTLLLGLLLVVLFHGV</sequence>
<evidence type="ECO:0000256" key="2">
    <source>
        <dbReference type="SAM" id="SignalP"/>
    </source>
</evidence>
<name>A0ABR3PSE9_9TREE</name>
<protein>
    <submittedName>
        <fullName evidence="3">Uncharacterized protein</fullName>
    </submittedName>
</protein>
<keyword evidence="2" id="KW-0732">Signal</keyword>
<evidence type="ECO:0000313" key="4">
    <source>
        <dbReference type="Proteomes" id="UP001565368"/>
    </source>
</evidence>
<feature type="region of interest" description="Disordered" evidence="1">
    <location>
        <begin position="18"/>
        <end position="100"/>
    </location>
</feature>
<gene>
    <name evidence="3" type="ORF">Q8F55_008995</name>
</gene>
<keyword evidence="4" id="KW-1185">Reference proteome</keyword>
<feature type="chain" id="PRO_5046342576" evidence="2">
    <location>
        <begin position="17"/>
        <end position="259"/>
    </location>
</feature>
<evidence type="ECO:0000256" key="1">
    <source>
        <dbReference type="SAM" id="MobiDB-lite"/>
    </source>
</evidence>
<dbReference type="EMBL" id="JBBXJM010000007">
    <property type="protein sequence ID" value="KAL1405364.1"/>
    <property type="molecule type" value="Genomic_DNA"/>
</dbReference>
<feature type="signal peptide" evidence="2">
    <location>
        <begin position="1"/>
        <end position="16"/>
    </location>
</feature>
<dbReference type="GeneID" id="95990038"/>
<evidence type="ECO:0000313" key="3">
    <source>
        <dbReference type="EMBL" id="KAL1405364.1"/>
    </source>
</evidence>
<feature type="compositionally biased region" description="Low complexity" evidence="1">
    <location>
        <begin position="28"/>
        <end position="65"/>
    </location>
</feature>
<comment type="caution">
    <text evidence="3">The sequence shown here is derived from an EMBL/GenBank/DDBJ whole genome shotgun (WGS) entry which is preliminary data.</text>
</comment>
<proteinExistence type="predicted"/>